<dbReference type="Pfam" id="PF13527">
    <property type="entry name" value="Acetyltransf_9"/>
    <property type="match status" value="1"/>
</dbReference>
<name>A0A7X5J9P7_9HYPH</name>
<reference evidence="2" key="1">
    <citation type="submission" date="2020-01" db="EMBL/GenBank/DDBJ databases">
        <authorList>
            <person name="Fang Y."/>
            <person name="Sun R."/>
            <person name="Nie L."/>
            <person name="He J."/>
            <person name="Hao L."/>
            <person name="Wang L."/>
            <person name="Su S."/>
            <person name="Lv E."/>
            <person name="Zhang Z."/>
            <person name="Xie R."/>
            <person name="Liu H."/>
        </authorList>
    </citation>
    <scope>NUCLEOTIDE SEQUENCE [LARGE SCALE GENOMIC DNA]</scope>
    <source>
        <strain evidence="2">XCT-53</strain>
    </source>
</reference>
<gene>
    <name evidence="1" type="ORF">GWI72_12965</name>
</gene>
<dbReference type="InterPro" id="IPR016181">
    <property type="entry name" value="Acyl_CoA_acyltransferase"/>
</dbReference>
<dbReference type="GO" id="GO:0016747">
    <property type="term" value="F:acyltransferase activity, transferring groups other than amino-acyl groups"/>
    <property type="evidence" value="ECO:0007669"/>
    <property type="project" value="InterPro"/>
</dbReference>
<dbReference type="RefSeq" id="WP_161676605.1">
    <property type="nucleotide sequence ID" value="NZ_JAABLP010000003.1"/>
</dbReference>
<dbReference type="Gene3D" id="3.40.630.30">
    <property type="match status" value="1"/>
</dbReference>
<keyword evidence="2" id="KW-1185">Reference proteome</keyword>
<dbReference type="CDD" id="cd04301">
    <property type="entry name" value="NAT_SF"/>
    <property type="match status" value="1"/>
</dbReference>
<organism evidence="1 2">
    <name type="scientific">Pannonibacter tanglangensis</name>
    <dbReference type="NCBI Taxonomy" id="2750084"/>
    <lineage>
        <taxon>Bacteria</taxon>
        <taxon>Pseudomonadati</taxon>
        <taxon>Pseudomonadota</taxon>
        <taxon>Alphaproteobacteria</taxon>
        <taxon>Hyphomicrobiales</taxon>
        <taxon>Stappiaceae</taxon>
        <taxon>Pannonibacter</taxon>
    </lineage>
</organism>
<dbReference type="SUPFAM" id="SSF55729">
    <property type="entry name" value="Acyl-CoA N-acyltransferases (Nat)"/>
    <property type="match status" value="1"/>
</dbReference>
<dbReference type="Proteomes" id="UP000586722">
    <property type="component" value="Unassembled WGS sequence"/>
</dbReference>
<dbReference type="InterPro" id="IPR000182">
    <property type="entry name" value="GNAT_dom"/>
</dbReference>
<dbReference type="EMBL" id="JAABLQ010000001">
    <property type="protein sequence ID" value="NBN79182.1"/>
    <property type="molecule type" value="Genomic_DNA"/>
</dbReference>
<evidence type="ECO:0000313" key="1">
    <source>
        <dbReference type="EMBL" id="NBN79182.1"/>
    </source>
</evidence>
<proteinExistence type="predicted"/>
<dbReference type="AlphaFoldDB" id="A0A7X5J9P7"/>
<sequence length="177" mass="18634">MSDLSNTPTVSIRPVVAGDEPAVAAVIRAAFGQDTEARLVHNLRHCGALELERLAETADGRIVGHVAFSRVTGAGAGHRLQIVCMAPVSVVPDLQRMGVGSALITAALADLRARGEDLVLVLGPPAYFPRFGFDAGLARQVQAPYAGAAFMALALTEAGRRDLPVEVSFATPFEEFE</sequence>
<comment type="caution">
    <text evidence="1">The sequence shown here is derived from an EMBL/GenBank/DDBJ whole genome shotgun (WGS) entry which is preliminary data.</text>
</comment>
<accession>A0A7X5J9P7</accession>
<protein>
    <submittedName>
        <fullName evidence="1">GNAT family N-acetyltransferase</fullName>
    </submittedName>
</protein>
<evidence type="ECO:0000313" key="2">
    <source>
        <dbReference type="Proteomes" id="UP000586722"/>
    </source>
</evidence>
<dbReference type="PROSITE" id="PS51186">
    <property type="entry name" value="GNAT"/>
    <property type="match status" value="1"/>
</dbReference>